<dbReference type="NCBIfam" id="TIGR02937">
    <property type="entry name" value="sigma70-ECF"/>
    <property type="match status" value="1"/>
</dbReference>
<reference evidence="8 9" key="2">
    <citation type="submission" date="2020-03" db="EMBL/GenBank/DDBJ databases">
        <authorList>
            <person name="Ichikawa N."/>
            <person name="Kimura A."/>
            <person name="Kitahashi Y."/>
            <person name="Uohara A."/>
        </authorList>
    </citation>
    <scope>NUCLEOTIDE SEQUENCE [LARGE SCALE GENOMIC DNA]</scope>
    <source>
        <strain evidence="8 9">NBRC 107702</strain>
    </source>
</reference>
<keyword evidence="9" id="KW-1185">Reference proteome</keyword>
<evidence type="ECO:0000256" key="1">
    <source>
        <dbReference type="ARBA" id="ARBA00010641"/>
    </source>
</evidence>
<dbReference type="GO" id="GO:0006352">
    <property type="term" value="P:DNA-templated transcription initiation"/>
    <property type="evidence" value="ECO:0007669"/>
    <property type="project" value="InterPro"/>
</dbReference>
<dbReference type="GO" id="GO:0016987">
    <property type="term" value="F:sigma factor activity"/>
    <property type="evidence" value="ECO:0007669"/>
    <property type="project" value="UniProtKB-KW"/>
</dbReference>
<reference evidence="8 9" key="1">
    <citation type="submission" date="2020-03" db="EMBL/GenBank/DDBJ databases">
        <title>Whole genome shotgun sequence of Phytohabitans flavus NBRC 107702.</title>
        <authorList>
            <person name="Komaki H."/>
            <person name="Tamura T."/>
        </authorList>
    </citation>
    <scope>NUCLEOTIDE SEQUENCE [LARGE SCALE GENOMIC DNA]</scope>
    <source>
        <strain evidence="8 9">NBRC 107702</strain>
    </source>
</reference>
<dbReference type="PANTHER" id="PTHR43133">
    <property type="entry name" value="RNA POLYMERASE ECF-TYPE SIGMA FACTO"/>
    <property type="match status" value="1"/>
</dbReference>
<dbReference type="EMBL" id="AP022870">
    <property type="protein sequence ID" value="BCB74672.1"/>
    <property type="molecule type" value="Genomic_DNA"/>
</dbReference>
<dbReference type="InterPro" id="IPR007627">
    <property type="entry name" value="RNA_pol_sigma70_r2"/>
</dbReference>
<keyword evidence="5" id="KW-0804">Transcription</keyword>
<keyword evidence="3" id="KW-0731">Sigma factor</keyword>
<dbReference type="AlphaFoldDB" id="A0A6F8XLH8"/>
<dbReference type="InterPro" id="IPR039425">
    <property type="entry name" value="RNA_pol_sigma-70-like"/>
</dbReference>
<feature type="domain" description="RNA polymerase sigma factor 70 region 4 type 2" evidence="7">
    <location>
        <begin position="118"/>
        <end position="170"/>
    </location>
</feature>
<dbReference type="SUPFAM" id="SSF88659">
    <property type="entry name" value="Sigma3 and sigma4 domains of RNA polymerase sigma factors"/>
    <property type="match status" value="1"/>
</dbReference>
<dbReference type="GO" id="GO:0003677">
    <property type="term" value="F:DNA binding"/>
    <property type="evidence" value="ECO:0007669"/>
    <property type="project" value="UniProtKB-KW"/>
</dbReference>
<protein>
    <recommendedName>
        <fullName evidence="10">RNA polymerase sigma factor</fullName>
    </recommendedName>
</protein>
<evidence type="ECO:0000256" key="5">
    <source>
        <dbReference type="ARBA" id="ARBA00023163"/>
    </source>
</evidence>
<dbReference type="Gene3D" id="1.10.1740.10">
    <property type="match status" value="1"/>
</dbReference>
<feature type="domain" description="RNA polymerase sigma-70 region 2" evidence="6">
    <location>
        <begin position="23"/>
        <end position="88"/>
    </location>
</feature>
<evidence type="ECO:0000259" key="7">
    <source>
        <dbReference type="Pfam" id="PF08281"/>
    </source>
</evidence>
<keyword evidence="4" id="KW-0238">DNA-binding</keyword>
<evidence type="ECO:0000313" key="9">
    <source>
        <dbReference type="Proteomes" id="UP000502508"/>
    </source>
</evidence>
<organism evidence="8 9">
    <name type="scientific">Phytohabitans flavus</name>
    <dbReference type="NCBI Taxonomy" id="1076124"/>
    <lineage>
        <taxon>Bacteria</taxon>
        <taxon>Bacillati</taxon>
        <taxon>Actinomycetota</taxon>
        <taxon>Actinomycetes</taxon>
        <taxon>Micromonosporales</taxon>
        <taxon>Micromonosporaceae</taxon>
    </lineage>
</organism>
<sequence length="188" mass="20864">MHVLERDLVYAAQAGDVASLGALIERHRASMMATALSVLRDPEDAKDAVQDATVIALRRIGDVRDPDAIGAWLRTVVRNICWPRLRARHAAPLGWFDEAELPSREPSPEELLEKEATREWLWRALADLSEPLRLVTLLRYFSGVSSYEQIATPCGIPVGTVRSRLNQAKSAARATAPRLCRASPFHCS</sequence>
<evidence type="ECO:0008006" key="10">
    <source>
        <dbReference type="Google" id="ProtNLM"/>
    </source>
</evidence>
<dbReference type="Pfam" id="PF08281">
    <property type="entry name" value="Sigma70_r4_2"/>
    <property type="match status" value="1"/>
</dbReference>
<accession>A0A6F8XLH8</accession>
<dbReference type="Pfam" id="PF04542">
    <property type="entry name" value="Sigma70_r2"/>
    <property type="match status" value="1"/>
</dbReference>
<keyword evidence="2" id="KW-0805">Transcription regulation</keyword>
<name>A0A6F8XLH8_9ACTN</name>
<evidence type="ECO:0000256" key="3">
    <source>
        <dbReference type="ARBA" id="ARBA00023082"/>
    </source>
</evidence>
<comment type="similarity">
    <text evidence="1">Belongs to the sigma-70 factor family. ECF subfamily.</text>
</comment>
<proteinExistence type="inferred from homology"/>
<dbReference type="InterPro" id="IPR013249">
    <property type="entry name" value="RNA_pol_sigma70_r4_t2"/>
</dbReference>
<dbReference type="PANTHER" id="PTHR43133:SF50">
    <property type="entry name" value="ECF RNA POLYMERASE SIGMA FACTOR SIGM"/>
    <property type="match status" value="1"/>
</dbReference>
<evidence type="ECO:0000259" key="6">
    <source>
        <dbReference type="Pfam" id="PF04542"/>
    </source>
</evidence>
<evidence type="ECO:0000256" key="2">
    <source>
        <dbReference type="ARBA" id="ARBA00023015"/>
    </source>
</evidence>
<dbReference type="InterPro" id="IPR013324">
    <property type="entry name" value="RNA_pol_sigma_r3/r4-like"/>
</dbReference>
<evidence type="ECO:0000256" key="4">
    <source>
        <dbReference type="ARBA" id="ARBA00023125"/>
    </source>
</evidence>
<gene>
    <name evidence="8" type="ORF">Pflav_010820</name>
</gene>
<dbReference type="InterPro" id="IPR036388">
    <property type="entry name" value="WH-like_DNA-bd_sf"/>
</dbReference>
<dbReference type="Gene3D" id="1.10.10.10">
    <property type="entry name" value="Winged helix-like DNA-binding domain superfamily/Winged helix DNA-binding domain"/>
    <property type="match status" value="1"/>
</dbReference>
<dbReference type="InterPro" id="IPR014284">
    <property type="entry name" value="RNA_pol_sigma-70_dom"/>
</dbReference>
<evidence type="ECO:0000313" key="8">
    <source>
        <dbReference type="EMBL" id="BCB74672.1"/>
    </source>
</evidence>
<dbReference type="SUPFAM" id="SSF88946">
    <property type="entry name" value="Sigma2 domain of RNA polymerase sigma factors"/>
    <property type="match status" value="1"/>
</dbReference>
<dbReference type="RefSeq" id="WP_173034124.1">
    <property type="nucleotide sequence ID" value="NZ_AP022870.1"/>
</dbReference>
<dbReference type="InterPro" id="IPR013325">
    <property type="entry name" value="RNA_pol_sigma_r2"/>
</dbReference>
<dbReference type="Proteomes" id="UP000502508">
    <property type="component" value="Chromosome"/>
</dbReference>
<dbReference type="KEGG" id="pfla:Pflav_010820"/>